<keyword evidence="3 5" id="KW-0863">Zinc-finger</keyword>
<dbReference type="Pfam" id="PF00096">
    <property type="entry name" value="zf-C2H2"/>
    <property type="match status" value="1"/>
</dbReference>
<evidence type="ECO:0000313" key="7">
    <source>
        <dbReference type="EMBL" id="THX43986.1"/>
    </source>
</evidence>
<keyword evidence="4" id="KW-0862">Zinc</keyword>
<evidence type="ECO:0000256" key="5">
    <source>
        <dbReference type="PROSITE-ProRule" id="PRU00042"/>
    </source>
</evidence>
<sequence length="257" mass="29567">MPPDLWKCSLCSYTNPSRGVVVGHRSRVHFVCPDQSCKAKFDTRKLLAYHWVATQHQFYCHVCDGGLSSVDALLEHDCKPKTITCQVCKMIAPDQDTYDQHWQDTVGDLRHLRCQICKVVFRTGHALEQHSKVHRPANITCIFCPNNYCSYSDMIRHIEANGCQNASIESIQARIASIRPYGFCMNNESLDFFYDYGDFKPHDKPYECAQCDRFFKDLGSLTSHLENSASCEVGVHGRFFETILAALRDEHYWVLWP</sequence>
<accession>A0A4S9F971</accession>
<dbReference type="PROSITE" id="PS50157">
    <property type="entry name" value="ZINC_FINGER_C2H2_2"/>
    <property type="match status" value="2"/>
</dbReference>
<dbReference type="Gene3D" id="3.30.160.60">
    <property type="entry name" value="Classic Zinc Finger"/>
    <property type="match status" value="1"/>
</dbReference>
<dbReference type="SMART" id="SM00355">
    <property type="entry name" value="ZnF_C2H2"/>
    <property type="match status" value="6"/>
</dbReference>
<dbReference type="PROSITE" id="PS00028">
    <property type="entry name" value="ZINC_FINGER_C2H2_1"/>
    <property type="match status" value="2"/>
</dbReference>
<dbReference type="PANTHER" id="PTHR24379:SF121">
    <property type="entry name" value="C2H2-TYPE DOMAIN-CONTAINING PROTEIN"/>
    <property type="match status" value="1"/>
</dbReference>
<dbReference type="AlphaFoldDB" id="A0A4S9F971"/>
<evidence type="ECO:0000259" key="6">
    <source>
        <dbReference type="PROSITE" id="PS50157"/>
    </source>
</evidence>
<feature type="domain" description="C2H2-type" evidence="6">
    <location>
        <begin position="206"/>
        <end position="236"/>
    </location>
</feature>
<evidence type="ECO:0000256" key="3">
    <source>
        <dbReference type="ARBA" id="ARBA00022771"/>
    </source>
</evidence>
<dbReference type="InterPro" id="IPR013087">
    <property type="entry name" value="Znf_C2H2_type"/>
</dbReference>
<organism evidence="7 8">
    <name type="scientific">Aureobasidium pullulans</name>
    <name type="common">Black yeast</name>
    <name type="synonym">Pullularia pullulans</name>
    <dbReference type="NCBI Taxonomy" id="5580"/>
    <lineage>
        <taxon>Eukaryota</taxon>
        <taxon>Fungi</taxon>
        <taxon>Dikarya</taxon>
        <taxon>Ascomycota</taxon>
        <taxon>Pezizomycotina</taxon>
        <taxon>Dothideomycetes</taxon>
        <taxon>Dothideomycetidae</taxon>
        <taxon>Dothideales</taxon>
        <taxon>Saccotheciaceae</taxon>
        <taxon>Aureobasidium</taxon>
    </lineage>
</organism>
<dbReference type="InterPro" id="IPR036236">
    <property type="entry name" value="Znf_C2H2_sf"/>
</dbReference>
<proteinExistence type="predicted"/>
<keyword evidence="1" id="KW-0479">Metal-binding</keyword>
<evidence type="ECO:0000256" key="4">
    <source>
        <dbReference type="ARBA" id="ARBA00022833"/>
    </source>
</evidence>
<dbReference type="FunFam" id="3.30.160.60:FF:000446">
    <property type="entry name" value="Zinc finger protein"/>
    <property type="match status" value="1"/>
</dbReference>
<dbReference type="EMBL" id="QZAV01000007">
    <property type="protein sequence ID" value="THX43986.1"/>
    <property type="molecule type" value="Genomic_DNA"/>
</dbReference>
<gene>
    <name evidence="7" type="ORF">D6D10_00792</name>
</gene>
<dbReference type="GO" id="GO:0008270">
    <property type="term" value="F:zinc ion binding"/>
    <property type="evidence" value="ECO:0007669"/>
    <property type="project" value="UniProtKB-KW"/>
</dbReference>
<evidence type="ECO:0000256" key="1">
    <source>
        <dbReference type="ARBA" id="ARBA00022723"/>
    </source>
</evidence>
<keyword evidence="2" id="KW-0677">Repeat</keyword>
<evidence type="ECO:0000313" key="8">
    <source>
        <dbReference type="Proteomes" id="UP000308953"/>
    </source>
</evidence>
<name>A0A4S9F971_AURPU</name>
<dbReference type="PANTHER" id="PTHR24379">
    <property type="entry name" value="KRAB AND ZINC FINGER DOMAIN-CONTAINING"/>
    <property type="match status" value="1"/>
</dbReference>
<dbReference type="Pfam" id="PF12874">
    <property type="entry name" value="zf-met"/>
    <property type="match status" value="1"/>
</dbReference>
<reference evidence="7 8" key="1">
    <citation type="submission" date="2018-10" db="EMBL/GenBank/DDBJ databases">
        <title>Fifty Aureobasidium pullulans genomes reveal a recombining polyextremotolerant generalist.</title>
        <authorList>
            <person name="Gostincar C."/>
            <person name="Turk M."/>
            <person name="Zajc J."/>
            <person name="Gunde-Cimerman N."/>
        </authorList>
    </citation>
    <scope>NUCLEOTIDE SEQUENCE [LARGE SCALE GENOMIC DNA]</scope>
    <source>
        <strain evidence="7 8">EXF-9785</strain>
    </source>
</reference>
<protein>
    <recommendedName>
        <fullName evidence="6">C2H2-type domain-containing protein</fullName>
    </recommendedName>
</protein>
<dbReference type="Proteomes" id="UP000308953">
    <property type="component" value="Unassembled WGS sequence"/>
</dbReference>
<dbReference type="SUPFAM" id="SSF57667">
    <property type="entry name" value="beta-beta-alpha zinc fingers"/>
    <property type="match status" value="1"/>
</dbReference>
<feature type="domain" description="C2H2-type" evidence="6">
    <location>
        <begin position="112"/>
        <end position="139"/>
    </location>
</feature>
<evidence type="ECO:0000256" key="2">
    <source>
        <dbReference type="ARBA" id="ARBA00022737"/>
    </source>
</evidence>
<comment type="caution">
    <text evidence="7">The sequence shown here is derived from an EMBL/GenBank/DDBJ whole genome shotgun (WGS) entry which is preliminary data.</text>
</comment>